<protein>
    <submittedName>
        <fullName evidence="2">Uncharacterized protein</fullName>
    </submittedName>
</protein>
<evidence type="ECO:0000256" key="1">
    <source>
        <dbReference type="SAM" id="Phobius"/>
    </source>
</evidence>
<dbReference type="EMBL" id="JH660640">
    <property type="protein sequence ID" value="EIM29841.1"/>
    <property type="molecule type" value="Genomic_DNA"/>
</dbReference>
<keyword evidence="1" id="KW-0472">Membrane</keyword>
<keyword evidence="3" id="KW-1185">Reference proteome</keyword>
<gene>
    <name evidence="2" type="ORF">MicloDRAFT_00011610</name>
</gene>
<keyword evidence="1" id="KW-0812">Transmembrane</keyword>
<evidence type="ECO:0000313" key="2">
    <source>
        <dbReference type="EMBL" id="EIM29841.1"/>
    </source>
</evidence>
<dbReference type="PATRIC" id="fig|864069.3.peg.1286"/>
<dbReference type="AlphaFoldDB" id="I4Z0U9"/>
<dbReference type="RefSeq" id="WP_009489839.1">
    <property type="nucleotide sequence ID" value="NZ_CP141050.1"/>
</dbReference>
<dbReference type="Proteomes" id="UP000003947">
    <property type="component" value="Unassembled WGS sequence"/>
</dbReference>
<proteinExistence type="predicted"/>
<sequence length="62" mass="6702">MSIVILATFFVLTLAQLIFWERLGEAFGYAASVSVLGLFASLTLIVMAQAAATQKFFDGRGQ</sequence>
<dbReference type="OrthoDB" id="9930148at2"/>
<reference evidence="2 3" key="1">
    <citation type="submission" date="2012-02" db="EMBL/GenBank/DDBJ databases">
        <title>Improved High-Quality Draft sequence of Microvirga sp. WSM3557.</title>
        <authorList>
            <consortium name="US DOE Joint Genome Institute"/>
            <person name="Lucas S."/>
            <person name="Han J."/>
            <person name="Lapidus A."/>
            <person name="Cheng J.-F."/>
            <person name="Goodwin L."/>
            <person name="Pitluck S."/>
            <person name="Peters L."/>
            <person name="Zhang X."/>
            <person name="Detter J.C."/>
            <person name="Han C."/>
            <person name="Tapia R."/>
            <person name="Land M."/>
            <person name="Hauser L."/>
            <person name="Kyrpides N."/>
            <person name="Ivanova N."/>
            <person name="Pagani I."/>
            <person name="Brau L."/>
            <person name="Yates R."/>
            <person name="O'Hara G."/>
            <person name="Rui T."/>
            <person name="Howieson J."/>
            <person name="Reeve W."/>
            <person name="Woyke T."/>
        </authorList>
    </citation>
    <scope>NUCLEOTIDE SEQUENCE [LARGE SCALE GENOMIC DNA]</scope>
    <source>
        <strain evidence="2 3">WSM3557</strain>
    </source>
</reference>
<accession>I4Z0U9</accession>
<evidence type="ECO:0000313" key="3">
    <source>
        <dbReference type="Proteomes" id="UP000003947"/>
    </source>
</evidence>
<feature type="transmembrane region" description="Helical" evidence="1">
    <location>
        <begin position="27"/>
        <end position="52"/>
    </location>
</feature>
<name>I4Z0U9_9HYPH</name>
<dbReference type="HOGENOM" id="CLU_2899195_0_0_5"/>
<organism evidence="2 3">
    <name type="scientific">Microvirga lotononidis</name>
    <dbReference type="NCBI Taxonomy" id="864069"/>
    <lineage>
        <taxon>Bacteria</taxon>
        <taxon>Pseudomonadati</taxon>
        <taxon>Pseudomonadota</taxon>
        <taxon>Alphaproteobacteria</taxon>
        <taxon>Hyphomicrobiales</taxon>
        <taxon>Methylobacteriaceae</taxon>
        <taxon>Microvirga</taxon>
    </lineage>
</organism>
<keyword evidence="1" id="KW-1133">Transmembrane helix</keyword>